<dbReference type="AlphaFoldDB" id="A0A835RP57"/>
<proteinExistence type="predicted"/>
<reference evidence="1 2" key="1">
    <citation type="journal article" date="2020" name="Nat. Food">
        <title>A phased Vanilla planifolia genome enables genetic improvement of flavour and production.</title>
        <authorList>
            <person name="Hasing T."/>
            <person name="Tang H."/>
            <person name="Brym M."/>
            <person name="Khazi F."/>
            <person name="Huang T."/>
            <person name="Chambers A.H."/>
        </authorList>
    </citation>
    <scope>NUCLEOTIDE SEQUENCE [LARGE SCALE GENOMIC DNA]</scope>
    <source>
        <tissue evidence="1">Leaf</tissue>
    </source>
</reference>
<dbReference type="EMBL" id="JADCNM010000003">
    <property type="protein sequence ID" value="KAG0489723.1"/>
    <property type="molecule type" value="Genomic_DNA"/>
</dbReference>
<gene>
    <name evidence="1" type="ORF">HPP92_006586</name>
</gene>
<comment type="caution">
    <text evidence="1">The sequence shown here is derived from an EMBL/GenBank/DDBJ whole genome shotgun (WGS) entry which is preliminary data.</text>
</comment>
<protein>
    <submittedName>
        <fullName evidence="1">Uncharacterized protein</fullName>
    </submittedName>
</protein>
<name>A0A835RP57_VANPL</name>
<sequence length="143" mass="16193">MAKVTMGSKAPWLGKRQGLFNTKRHPGLTAETTTSLRSHHSILRCKENLTEFRTEKAQHRAKKNGAYLAKDLVVGDIGNREGIGLRAIKERNGGLRIGMATGDNLKAIFIQLLLRRAEELGFRTRGERVKRNNQGINRMRPYR</sequence>
<accession>A0A835RP57</accession>
<dbReference type="Proteomes" id="UP000639772">
    <property type="component" value="Chromosome 3"/>
</dbReference>
<evidence type="ECO:0000313" key="1">
    <source>
        <dbReference type="EMBL" id="KAG0489723.1"/>
    </source>
</evidence>
<organism evidence="1 2">
    <name type="scientific">Vanilla planifolia</name>
    <name type="common">Vanilla</name>
    <dbReference type="NCBI Taxonomy" id="51239"/>
    <lineage>
        <taxon>Eukaryota</taxon>
        <taxon>Viridiplantae</taxon>
        <taxon>Streptophyta</taxon>
        <taxon>Embryophyta</taxon>
        <taxon>Tracheophyta</taxon>
        <taxon>Spermatophyta</taxon>
        <taxon>Magnoliopsida</taxon>
        <taxon>Liliopsida</taxon>
        <taxon>Asparagales</taxon>
        <taxon>Orchidaceae</taxon>
        <taxon>Vanilloideae</taxon>
        <taxon>Vanilleae</taxon>
        <taxon>Vanilla</taxon>
    </lineage>
</organism>
<evidence type="ECO:0000313" key="2">
    <source>
        <dbReference type="Proteomes" id="UP000639772"/>
    </source>
</evidence>